<comment type="caution">
    <text evidence="2">The sequence shown here is derived from an EMBL/GenBank/DDBJ whole genome shotgun (WGS) entry which is preliminary data.</text>
</comment>
<gene>
    <name evidence="2" type="ORF">M6B38_189885</name>
</gene>
<sequence length="185" mass="20536">MQSSSSSSLWRKVAILKNPLISSSSQFAPFHSTPISLAKRSAKWNFKDQGRGQKPSKDDNLNWSADEAARRNTKSKSSLHDSDNFSRSHARGILSPTLRQTLEKAIAGANVGNNVCMMQMMIGSSQSLKLHLEDRDVIPGLSRGKKSLILTILQQQDLTGGLNQRVKKLRKEYGVKVMLKTSRLT</sequence>
<organism evidence="2 3">
    <name type="scientific">Iris pallida</name>
    <name type="common">Sweet iris</name>
    <dbReference type="NCBI Taxonomy" id="29817"/>
    <lineage>
        <taxon>Eukaryota</taxon>
        <taxon>Viridiplantae</taxon>
        <taxon>Streptophyta</taxon>
        <taxon>Embryophyta</taxon>
        <taxon>Tracheophyta</taxon>
        <taxon>Spermatophyta</taxon>
        <taxon>Magnoliopsida</taxon>
        <taxon>Liliopsida</taxon>
        <taxon>Asparagales</taxon>
        <taxon>Iridaceae</taxon>
        <taxon>Iridoideae</taxon>
        <taxon>Irideae</taxon>
        <taxon>Iris</taxon>
    </lineage>
</organism>
<feature type="region of interest" description="Disordered" evidence="1">
    <location>
        <begin position="68"/>
        <end position="87"/>
    </location>
</feature>
<reference evidence="2" key="2">
    <citation type="submission" date="2023-04" db="EMBL/GenBank/DDBJ databases">
        <authorList>
            <person name="Bruccoleri R.E."/>
            <person name="Oakeley E.J."/>
            <person name="Faust A.-M."/>
            <person name="Dessus-Babus S."/>
            <person name="Altorfer M."/>
            <person name="Burckhardt D."/>
            <person name="Oertli M."/>
            <person name="Naumann U."/>
            <person name="Petersen F."/>
            <person name="Wong J."/>
        </authorList>
    </citation>
    <scope>NUCLEOTIDE SEQUENCE</scope>
    <source>
        <strain evidence="2">GSM-AAB239-AS_SAM_17_03QT</strain>
        <tissue evidence="2">Leaf</tissue>
    </source>
</reference>
<name>A0AAX6EIH6_IRIPA</name>
<reference evidence="2" key="1">
    <citation type="journal article" date="2023" name="GigaByte">
        <title>Genome assembly of the bearded iris, Iris pallida Lam.</title>
        <authorList>
            <person name="Bruccoleri R.E."/>
            <person name="Oakeley E.J."/>
            <person name="Faust A.M.E."/>
            <person name="Altorfer M."/>
            <person name="Dessus-Babus S."/>
            <person name="Burckhardt D."/>
            <person name="Oertli M."/>
            <person name="Naumann U."/>
            <person name="Petersen F."/>
            <person name="Wong J."/>
        </authorList>
    </citation>
    <scope>NUCLEOTIDE SEQUENCE</scope>
    <source>
        <strain evidence="2">GSM-AAB239-AS_SAM_17_03QT</strain>
    </source>
</reference>
<keyword evidence="3" id="KW-1185">Reference proteome</keyword>
<proteinExistence type="predicted"/>
<dbReference type="Proteomes" id="UP001140949">
    <property type="component" value="Unassembled WGS sequence"/>
</dbReference>
<dbReference type="EMBL" id="JANAVB010036418">
    <property type="protein sequence ID" value="KAJ6803751.1"/>
    <property type="molecule type" value="Genomic_DNA"/>
</dbReference>
<dbReference type="AlphaFoldDB" id="A0AAX6EIH6"/>
<accession>A0AAX6EIH6</accession>
<evidence type="ECO:0000313" key="2">
    <source>
        <dbReference type="EMBL" id="KAJ6803751.1"/>
    </source>
</evidence>
<evidence type="ECO:0000313" key="3">
    <source>
        <dbReference type="Proteomes" id="UP001140949"/>
    </source>
</evidence>
<protein>
    <submittedName>
        <fullName evidence="2">Uncharacterized protein</fullName>
    </submittedName>
</protein>
<evidence type="ECO:0000256" key="1">
    <source>
        <dbReference type="SAM" id="MobiDB-lite"/>
    </source>
</evidence>